<protein>
    <submittedName>
        <fullName evidence="1">Uncharacterized protein</fullName>
    </submittedName>
</protein>
<reference evidence="1" key="1">
    <citation type="submission" date="2020-02" db="EMBL/GenBank/DDBJ databases">
        <authorList>
            <person name="Meier V. D."/>
        </authorList>
    </citation>
    <scope>NUCLEOTIDE SEQUENCE</scope>
    <source>
        <strain evidence="1">AVDCRST_MAG66</strain>
    </source>
</reference>
<gene>
    <name evidence="1" type="ORF">AVDCRST_MAG66-2567</name>
</gene>
<dbReference type="AlphaFoldDB" id="A0A6J4PNL1"/>
<feature type="non-terminal residue" evidence="1">
    <location>
        <position position="51"/>
    </location>
</feature>
<organism evidence="1">
    <name type="scientific">uncultured Pseudonocardia sp</name>
    <dbReference type="NCBI Taxonomy" id="211455"/>
    <lineage>
        <taxon>Bacteria</taxon>
        <taxon>Bacillati</taxon>
        <taxon>Actinomycetota</taxon>
        <taxon>Actinomycetes</taxon>
        <taxon>Pseudonocardiales</taxon>
        <taxon>Pseudonocardiaceae</taxon>
        <taxon>Pseudonocardia</taxon>
        <taxon>environmental samples</taxon>
    </lineage>
</organism>
<feature type="non-terminal residue" evidence="1">
    <location>
        <position position="1"/>
    </location>
</feature>
<dbReference type="EMBL" id="CADCUS010000376">
    <property type="protein sequence ID" value="CAA9419697.1"/>
    <property type="molecule type" value="Genomic_DNA"/>
</dbReference>
<accession>A0A6J4PNL1</accession>
<proteinExistence type="predicted"/>
<sequence length="51" mass="6240">WRRRRRAACRRPCCSWSAGCRCTRGRPWRSACSPCCRRPWWRCCGWRARPL</sequence>
<name>A0A6J4PNL1_9PSEU</name>
<evidence type="ECO:0000313" key="1">
    <source>
        <dbReference type="EMBL" id="CAA9419697.1"/>
    </source>
</evidence>